<gene>
    <name evidence="2" type="ORF">Dalu01_02548</name>
</gene>
<sequence length="70" mass="7969">MTAPGLRPKQVACVFCHSTDTEEFSLYGQTLMGSQYYCNNCRSVFEVIRYEDEPDDEGEARPASKDNTHE</sequence>
<evidence type="ECO:0000313" key="2">
    <source>
        <dbReference type="EMBL" id="GAA5534140.1"/>
    </source>
</evidence>
<dbReference type="EMBL" id="BAABRV010000006">
    <property type="protein sequence ID" value="GAA5534140.1"/>
    <property type="molecule type" value="Genomic_DNA"/>
</dbReference>
<reference evidence="2 3" key="1">
    <citation type="submission" date="2024-02" db="EMBL/GenBank/DDBJ databases">
        <title>Deinococcus aluminii NBRC 112889.</title>
        <authorList>
            <person name="Ichikawa N."/>
            <person name="Katano-Makiyama Y."/>
            <person name="Hidaka K."/>
        </authorList>
    </citation>
    <scope>NUCLEOTIDE SEQUENCE [LARGE SCALE GENOMIC DNA]</scope>
    <source>
        <strain evidence="2 3">NBRC 112889</strain>
    </source>
</reference>
<dbReference type="RefSeq" id="WP_345455209.1">
    <property type="nucleotide sequence ID" value="NZ_BAABRV010000006.1"/>
</dbReference>
<protein>
    <recommendedName>
        <fullName evidence="1">PaaD zinc beta ribbon domain-containing protein</fullName>
    </recommendedName>
</protein>
<organism evidence="2 3">
    <name type="scientific">Deinococcus aluminii</name>
    <dbReference type="NCBI Taxonomy" id="1656885"/>
    <lineage>
        <taxon>Bacteria</taxon>
        <taxon>Thermotogati</taxon>
        <taxon>Deinococcota</taxon>
        <taxon>Deinococci</taxon>
        <taxon>Deinococcales</taxon>
        <taxon>Deinococcaceae</taxon>
        <taxon>Deinococcus</taxon>
    </lineage>
</organism>
<dbReference type="Pfam" id="PF23451">
    <property type="entry name" value="Zn_ribbon_PaaD"/>
    <property type="match status" value="1"/>
</dbReference>
<comment type="caution">
    <text evidence="2">The sequence shown here is derived from an EMBL/GenBank/DDBJ whole genome shotgun (WGS) entry which is preliminary data.</text>
</comment>
<evidence type="ECO:0000259" key="1">
    <source>
        <dbReference type="Pfam" id="PF23451"/>
    </source>
</evidence>
<name>A0ABP9XFK3_9DEIO</name>
<evidence type="ECO:0000313" key="3">
    <source>
        <dbReference type="Proteomes" id="UP001404956"/>
    </source>
</evidence>
<dbReference type="Proteomes" id="UP001404956">
    <property type="component" value="Unassembled WGS sequence"/>
</dbReference>
<feature type="domain" description="PaaD zinc beta ribbon" evidence="1">
    <location>
        <begin position="8"/>
        <end position="48"/>
    </location>
</feature>
<proteinExistence type="predicted"/>
<accession>A0ABP9XFK3</accession>
<dbReference type="InterPro" id="IPR056572">
    <property type="entry name" value="Zn_ribbon_PaaD"/>
</dbReference>
<keyword evidence="3" id="KW-1185">Reference proteome</keyword>